<evidence type="ECO:0000313" key="3">
    <source>
        <dbReference type="Proteomes" id="UP001286313"/>
    </source>
</evidence>
<feature type="compositionally biased region" description="Basic and acidic residues" evidence="1">
    <location>
        <begin position="83"/>
        <end position="93"/>
    </location>
</feature>
<accession>A0AAE1KXT9</accession>
<reference evidence="2" key="1">
    <citation type="submission" date="2023-10" db="EMBL/GenBank/DDBJ databases">
        <title>Genome assemblies of two species of porcelain crab, Petrolisthes cinctipes and Petrolisthes manimaculis (Anomura: Porcellanidae).</title>
        <authorList>
            <person name="Angst P."/>
        </authorList>
    </citation>
    <scope>NUCLEOTIDE SEQUENCE</scope>
    <source>
        <strain evidence="2">PB745_01</strain>
        <tissue evidence="2">Gill</tissue>
    </source>
</reference>
<organism evidence="2 3">
    <name type="scientific">Petrolisthes cinctipes</name>
    <name type="common">Flat porcelain crab</name>
    <dbReference type="NCBI Taxonomy" id="88211"/>
    <lineage>
        <taxon>Eukaryota</taxon>
        <taxon>Metazoa</taxon>
        <taxon>Ecdysozoa</taxon>
        <taxon>Arthropoda</taxon>
        <taxon>Crustacea</taxon>
        <taxon>Multicrustacea</taxon>
        <taxon>Malacostraca</taxon>
        <taxon>Eumalacostraca</taxon>
        <taxon>Eucarida</taxon>
        <taxon>Decapoda</taxon>
        <taxon>Pleocyemata</taxon>
        <taxon>Anomura</taxon>
        <taxon>Galatheoidea</taxon>
        <taxon>Porcellanidae</taxon>
        <taxon>Petrolisthes</taxon>
    </lineage>
</organism>
<feature type="compositionally biased region" description="Polar residues" evidence="1">
    <location>
        <begin position="59"/>
        <end position="73"/>
    </location>
</feature>
<protein>
    <submittedName>
        <fullName evidence="2">Uncharacterized protein</fullName>
    </submittedName>
</protein>
<dbReference type="EMBL" id="JAWQEG010000588">
    <property type="protein sequence ID" value="KAK3888083.1"/>
    <property type="molecule type" value="Genomic_DNA"/>
</dbReference>
<sequence>MGHHASTQPLDAHTPPSPERHLASPYHTPSPALLCHFNASSDHTHPSAPLPASLRHSDASSNCTCQPLSHSNASRSRSCHSQRHSDASSDLAHHPTPLPALQCHPDTSSNCIDHAHSPHARP</sequence>
<dbReference type="AlphaFoldDB" id="A0AAE1KXT9"/>
<evidence type="ECO:0000313" key="2">
    <source>
        <dbReference type="EMBL" id="KAK3888083.1"/>
    </source>
</evidence>
<keyword evidence="3" id="KW-1185">Reference proteome</keyword>
<name>A0AAE1KXT9_PETCI</name>
<comment type="caution">
    <text evidence="2">The sequence shown here is derived from an EMBL/GenBank/DDBJ whole genome shotgun (WGS) entry which is preliminary data.</text>
</comment>
<proteinExistence type="predicted"/>
<dbReference type="Proteomes" id="UP001286313">
    <property type="component" value="Unassembled WGS sequence"/>
</dbReference>
<gene>
    <name evidence="2" type="ORF">Pcinc_007872</name>
</gene>
<feature type="region of interest" description="Disordered" evidence="1">
    <location>
        <begin position="1"/>
        <end position="122"/>
    </location>
</feature>
<evidence type="ECO:0000256" key="1">
    <source>
        <dbReference type="SAM" id="MobiDB-lite"/>
    </source>
</evidence>